<comment type="cofactor">
    <cofactor evidence="5">
        <name>Zn(2+)</name>
        <dbReference type="ChEBI" id="CHEBI:29105"/>
    </cofactor>
    <text evidence="5">Binds 1 zinc ion per subunit.</text>
</comment>
<evidence type="ECO:0000259" key="6">
    <source>
        <dbReference type="Pfam" id="PF12867"/>
    </source>
</evidence>
<organism evidence="7 8">
    <name type="scientific">Niallia alba</name>
    <dbReference type="NCBI Taxonomy" id="2729105"/>
    <lineage>
        <taxon>Bacteria</taxon>
        <taxon>Bacillati</taxon>
        <taxon>Bacillota</taxon>
        <taxon>Bacilli</taxon>
        <taxon>Bacillales</taxon>
        <taxon>Bacillaceae</taxon>
        <taxon>Niallia</taxon>
    </lineage>
</organism>
<proteinExistence type="inferred from homology"/>
<keyword evidence="3 5" id="KW-0378">Hydrolase</keyword>
<comment type="subunit">
    <text evidence="5">Homodimer.</text>
</comment>
<feature type="binding site" evidence="5">
    <location>
        <position position="165"/>
    </location>
    <ligand>
        <name>Zn(2+)</name>
        <dbReference type="ChEBI" id="CHEBI:29105"/>
    </ligand>
</feature>
<evidence type="ECO:0000313" key="8">
    <source>
        <dbReference type="Proteomes" id="UP000588491"/>
    </source>
</evidence>
<comment type="subcellular location">
    <subcellularLocation>
        <location evidence="5">Cytoplasm</location>
    </subcellularLocation>
</comment>
<name>A0A7Y0PMT5_9BACI</name>
<dbReference type="InterPro" id="IPR034660">
    <property type="entry name" value="DinB/YfiT-like"/>
</dbReference>
<evidence type="ECO:0000256" key="1">
    <source>
        <dbReference type="ARBA" id="ARBA00022490"/>
    </source>
</evidence>
<dbReference type="AlphaFoldDB" id="A0A7Y0PMT5"/>
<feature type="binding site" evidence="5">
    <location>
        <position position="161"/>
    </location>
    <ligand>
        <name>Zn(2+)</name>
        <dbReference type="ChEBI" id="CHEBI:29105"/>
    </ligand>
</feature>
<keyword evidence="2 5" id="KW-0479">Metal-binding</keyword>
<dbReference type="NCBIfam" id="NF009807">
    <property type="entry name" value="PRK13291.1"/>
    <property type="match status" value="1"/>
</dbReference>
<reference evidence="7 8" key="1">
    <citation type="submission" date="2020-04" db="EMBL/GenBank/DDBJ databases">
        <title>Bacillus sp. UniB3 isolated from commercial digestive syrup.</title>
        <authorList>
            <person name="Thorat V."/>
            <person name="Kirdat K."/>
            <person name="Tiwarekar B."/>
            <person name="Yadav A."/>
        </authorList>
    </citation>
    <scope>NUCLEOTIDE SEQUENCE [LARGE SCALE GENOMIC DNA]</scope>
    <source>
        <strain evidence="7 8">UniB3</strain>
    </source>
</reference>
<dbReference type="InterPro" id="IPR024775">
    <property type="entry name" value="DinB-like"/>
</dbReference>
<feature type="binding site" evidence="5">
    <location>
        <position position="69"/>
    </location>
    <ligand>
        <name>Zn(2+)</name>
        <dbReference type="ChEBI" id="CHEBI:29105"/>
    </ligand>
</feature>
<keyword evidence="1 5" id="KW-0963">Cytoplasm</keyword>
<dbReference type="Gene3D" id="1.20.120.450">
    <property type="entry name" value="dinb family like domain"/>
    <property type="match status" value="1"/>
</dbReference>
<dbReference type="InterPro" id="IPR023774">
    <property type="entry name" value="Put_metal_dep_hydrolase_YfiT"/>
</dbReference>
<protein>
    <recommendedName>
        <fullName evidence="5">Putative metal-dependent hydrolase HHU08_11760</fullName>
        <ecNumber evidence="5">3.-.-.-</ecNumber>
    </recommendedName>
</protein>
<dbReference type="GO" id="GO:0005737">
    <property type="term" value="C:cytoplasm"/>
    <property type="evidence" value="ECO:0007669"/>
    <property type="project" value="UniProtKB-SubCell"/>
</dbReference>
<dbReference type="SUPFAM" id="SSF109854">
    <property type="entry name" value="DinB/YfiT-like putative metalloenzymes"/>
    <property type="match status" value="1"/>
</dbReference>
<evidence type="ECO:0000256" key="3">
    <source>
        <dbReference type="ARBA" id="ARBA00022801"/>
    </source>
</evidence>
<gene>
    <name evidence="7" type="ORF">HHU08_11760</name>
</gene>
<dbReference type="Proteomes" id="UP000588491">
    <property type="component" value="Unassembled WGS sequence"/>
</dbReference>
<dbReference type="EC" id="3.-.-.-" evidence="5"/>
<feature type="domain" description="DinB-like" evidence="6">
    <location>
        <begin position="33"/>
        <end position="169"/>
    </location>
</feature>
<dbReference type="HAMAP" id="MF_01256">
    <property type="entry name" value="YfiT_hydrol"/>
    <property type="match status" value="1"/>
</dbReference>
<accession>A0A7Y0PMT5</accession>
<dbReference type="GO" id="GO:0008270">
    <property type="term" value="F:zinc ion binding"/>
    <property type="evidence" value="ECO:0007669"/>
    <property type="project" value="UniProtKB-UniRule"/>
</dbReference>
<evidence type="ECO:0000256" key="5">
    <source>
        <dbReference type="HAMAP-Rule" id="MF_01256"/>
    </source>
</evidence>
<sequence>MGEYRVDERYPIGVFAHEGEISEEVLHSWISEIERYPEKLAKTVASLREEQLDTPYREGGWTVRQVVHHVADSHMNAYIRTKLALTEKTPTIKPYEEALWAELADYSLPVNVSLQMLTTIHTRWVHLIKSLILTDELEKELHHPVSGTQTVRLLVGNYAWHGRHHLAHITNLCEKKGWLVK</sequence>
<comment type="similarity">
    <text evidence="5">Belongs to the metal hydrolase YfiT family.</text>
</comment>
<keyword evidence="4 5" id="KW-0862">Zinc</keyword>
<comment type="caution">
    <text evidence="7">The sequence shown here is derived from an EMBL/GenBank/DDBJ whole genome shotgun (WGS) entry which is preliminary data.</text>
</comment>
<evidence type="ECO:0000313" key="7">
    <source>
        <dbReference type="EMBL" id="NMO77671.1"/>
    </source>
</evidence>
<evidence type="ECO:0000256" key="2">
    <source>
        <dbReference type="ARBA" id="ARBA00022723"/>
    </source>
</evidence>
<dbReference type="GO" id="GO:0016787">
    <property type="term" value="F:hydrolase activity"/>
    <property type="evidence" value="ECO:0007669"/>
    <property type="project" value="UniProtKB-UniRule"/>
</dbReference>
<dbReference type="RefSeq" id="WP_101731276.1">
    <property type="nucleotide sequence ID" value="NZ_JABBPK010000001.1"/>
</dbReference>
<dbReference type="Pfam" id="PF12867">
    <property type="entry name" value="DinB_2"/>
    <property type="match status" value="1"/>
</dbReference>
<evidence type="ECO:0000256" key="4">
    <source>
        <dbReference type="ARBA" id="ARBA00022833"/>
    </source>
</evidence>
<keyword evidence="8" id="KW-1185">Reference proteome</keyword>
<dbReference type="EMBL" id="JABBPK010000001">
    <property type="protein sequence ID" value="NMO77671.1"/>
    <property type="molecule type" value="Genomic_DNA"/>
</dbReference>
<comment type="function">
    <text evidence="5">Possible metal-dependent hydrolase.</text>
</comment>